<sequence>MLKCNCIRVAQNIIKIINKRKGKFAMNFYSYDYLVHQNNQQNIFYLISIATVAIIAIIMGVLWWRQRTELKYRDLFVIMMLLLFLVIGSQVNEWQNVRNEYSQKSQVIRIVQSVAKEKHVKRDQVWASTTNVTSGMLIKVRKCFYKIEVNDDSSSFTMSKSVLINRTIHYVKVR</sequence>
<dbReference type="Proteomes" id="UP000051448">
    <property type="component" value="Unassembled WGS sequence"/>
</dbReference>
<feature type="transmembrane region" description="Helical" evidence="1">
    <location>
        <begin position="43"/>
        <end position="63"/>
    </location>
</feature>
<dbReference type="PATRIC" id="fig|1423759.3.peg.586"/>
<comment type="caution">
    <text evidence="2">The sequence shown here is derived from an EMBL/GenBank/DDBJ whole genome shotgun (WGS) entry which is preliminary data.</text>
</comment>
<protein>
    <recommendedName>
        <fullName evidence="4">DUF3290 domain-containing protein</fullName>
    </recommendedName>
</protein>
<dbReference type="EMBL" id="AZDX01000018">
    <property type="protein sequence ID" value="KRL06608.1"/>
    <property type="molecule type" value="Genomic_DNA"/>
</dbReference>
<dbReference type="STRING" id="1423759.FC92_GL000548"/>
<dbReference type="AlphaFoldDB" id="A0A0R1MEV3"/>
<accession>A0A0R1MEV3</accession>
<dbReference type="InterPro" id="IPR021707">
    <property type="entry name" value="DUF3290"/>
</dbReference>
<feature type="transmembrane region" description="Helical" evidence="1">
    <location>
        <begin position="75"/>
        <end position="91"/>
    </location>
</feature>
<reference evidence="2 3" key="1">
    <citation type="journal article" date="2015" name="Genome Announc.">
        <title>Expanding the biotechnology potential of lactobacilli through comparative genomics of 213 strains and associated genera.</title>
        <authorList>
            <person name="Sun Z."/>
            <person name="Harris H.M."/>
            <person name="McCann A."/>
            <person name="Guo C."/>
            <person name="Argimon S."/>
            <person name="Zhang W."/>
            <person name="Yang X."/>
            <person name="Jeffery I.B."/>
            <person name="Cooney J.C."/>
            <person name="Kagawa T.F."/>
            <person name="Liu W."/>
            <person name="Song Y."/>
            <person name="Salvetti E."/>
            <person name="Wrobel A."/>
            <person name="Rasinkangas P."/>
            <person name="Parkhill J."/>
            <person name="Rea M.C."/>
            <person name="O'Sullivan O."/>
            <person name="Ritari J."/>
            <person name="Douillard F.P."/>
            <person name="Paul Ross R."/>
            <person name="Yang R."/>
            <person name="Briner A.E."/>
            <person name="Felis G.E."/>
            <person name="de Vos W.M."/>
            <person name="Barrangou R."/>
            <person name="Klaenhammer T.R."/>
            <person name="Caufield P.W."/>
            <person name="Cui Y."/>
            <person name="Zhang H."/>
            <person name="O'Toole P.W."/>
        </authorList>
    </citation>
    <scope>NUCLEOTIDE SEQUENCE [LARGE SCALE GENOMIC DNA]</scope>
    <source>
        <strain evidence="2 3">DSM 19519</strain>
    </source>
</reference>
<dbReference type="Pfam" id="PF11694">
    <property type="entry name" value="DUF3290"/>
    <property type="match status" value="1"/>
</dbReference>
<keyword evidence="1" id="KW-1133">Transmembrane helix</keyword>
<gene>
    <name evidence="2" type="ORF">FC92_GL000548</name>
</gene>
<proteinExistence type="predicted"/>
<keyword evidence="3" id="KW-1185">Reference proteome</keyword>
<keyword evidence="1" id="KW-0472">Membrane</keyword>
<evidence type="ECO:0000256" key="1">
    <source>
        <dbReference type="SAM" id="Phobius"/>
    </source>
</evidence>
<evidence type="ECO:0000313" key="3">
    <source>
        <dbReference type="Proteomes" id="UP000051448"/>
    </source>
</evidence>
<keyword evidence="1" id="KW-0812">Transmembrane</keyword>
<evidence type="ECO:0008006" key="4">
    <source>
        <dbReference type="Google" id="ProtNLM"/>
    </source>
</evidence>
<name>A0A0R1MEV3_9LACO</name>
<organism evidence="2 3">
    <name type="scientific">Liquorilactobacillus hordei DSM 19519</name>
    <dbReference type="NCBI Taxonomy" id="1423759"/>
    <lineage>
        <taxon>Bacteria</taxon>
        <taxon>Bacillati</taxon>
        <taxon>Bacillota</taxon>
        <taxon>Bacilli</taxon>
        <taxon>Lactobacillales</taxon>
        <taxon>Lactobacillaceae</taxon>
        <taxon>Liquorilactobacillus</taxon>
    </lineage>
</organism>
<evidence type="ECO:0000313" key="2">
    <source>
        <dbReference type="EMBL" id="KRL06608.1"/>
    </source>
</evidence>